<dbReference type="OrthoDB" id="2636768at2"/>
<reference evidence="2 3" key="2">
    <citation type="journal article" date="2016" name="Int. J. Syst. Evol. Microbiol.">
        <title>Paenibacillus bovis sp. nov., isolated from raw yak (Bos grunniens) milk.</title>
        <authorList>
            <person name="Gao C."/>
            <person name="Han J."/>
            <person name="Liu Z."/>
            <person name="Xu X."/>
            <person name="Hang F."/>
            <person name="Wu Z."/>
        </authorList>
    </citation>
    <scope>NUCLEOTIDE SEQUENCE [LARGE SCALE GENOMIC DNA]</scope>
    <source>
        <strain evidence="2 3">BD3526</strain>
    </source>
</reference>
<dbReference type="EMBL" id="CP013023">
    <property type="protein sequence ID" value="ANF96118.1"/>
    <property type="molecule type" value="Genomic_DNA"/>
</dbReference>
<gene>
    <name evidence="2" type="ORF">AR543_08980</name>
</gene>
<dbReference type="KEGG" id="pbv:AR543_08980"/>
<protein>
    <recommendedName>
        <fullName evidence="1">DUF7716 domain-containing protein</fullName>
    </recommendedName>
</protein>
<organism evidence="2 3">
    <name type="scientific">Paenibacillus bovis</name>
    <dbReference type="NCBI Taxonomy" id="1616788"/>
    <lineage>
        <taxon>Bacteria</taxon>
        <taxon>Bacillati</taxon>
        <taxon>Bacillota</taxon>
        <taxon>Bacilli</taxon>
        <taxon>Bacillales</taxon>
        <taxon>Paenibacillaceae</taxon>
        <taxon>Paenibacillus</taxon>
    </lineage>
</organism>
<dbReference type="STRING" id="1616788.AR543_08980"/>
<feature type="domain" description="DUF7716" evidence="1">
    <location>
        <begin position="57"/>
        <end position="134"/>
    </location>
</feature>
<evidence type="ECO:0000313" key="2">
    <source>
        <dbReference type="EMBL" id="ANF96118.1"/>
    </source>
</evidence>
<reference evidence="3" key="1">
    <citation type="submission" date="2015-10" db="EMBL/GenBank/DDBJ databases">
        <title>Genome of Paenibacillus bovis sp. nov.</title>
        <authorList>
            <person name="Wu Z."/>
            <person name="Gao C."/>
            <person name="Liu Z."/>
            <person name="Zheng H."/>
        </authorList>
    </citation>
    <scope>NUCLEOTIDE SEQUENCE [LARGE SCALE GENOMIC DNA]</scope>
    <source>
        <strain evidence="3">BD3526</strain>
    </source>
</reference>
<proteinExistence type="predicted"/>
<dbReference type="Proteomes" id="UP000078148">
    <property type="component" value="Chromosome"/>
</dbReference>
<accession>A0A172ZES3</accession>
<evidence type="ECO:0000313" key="3">
    <source>
        <dbReference type="Proteomes" id="UP000078148"/>
    </source>
</evidence>
<dbReference type="AlphaFoldDB" id="A0A172ZES3"/>
<sequence>MSRYEDRMADYKRRSRPDSMTFAHLQELVAIHGQLHNEWLYTNVDYWEEDPLHTPVYYFSEEWLWEQEEQGLAVQNDREDLLPAGLANTGIQTWLELATFEDIIDVLRQAKQPVSLTMNVMALKHYYKYDAFLDYDQAASRIQIIQVLQQVAEHKQSEAI</sequence>
<dbReference type="InterPro" id="IPR056133">
    <property type="entry name" value="DUF7716"/>
</dbReference>
<dbReference type="Pfam" id="PF24832">
    <property type="entry name" value="DUF7716"/>
    <property type="match status" value="1"/>
</dbReference>
<dbReference type="RefSeq" id="WP_060533699.1">
    <property type="nucleotide sequence ID" value="NZ_CP013023.1"/>
</dbReference>
<keyword evidence="3" id="KW-1185">Reference proteome</keyword>
<name>A0A172ZES3_9BACL</name>
<evidence type="ECO:0000259" key="1">
    <source>
        <dbReference type="Pfam" id="PF24832"/>
    </source>
</evidence>